<evidence type="ECO:0008006" key="8">
    <source>
        <dbReference type="Google" id="ProtNLM"/>
    </source>
</evidence>
<evidence type="ECO:0000256" key="1">
    <source>
        <dbReference type="ARBA" id="ARBA00004613"/>
    </source>
</evidence>
<gene>
    <name evidence="6" type="ORF">PARMNEM_LOCUS20508</name>
</gene>
<keyword evidence="3" id="KW-0964">Secreted</keyword>
<dbReference type="GO" id="GO:0005576">
    <property type="term" value="C:extracellular region"/>
    <property type="evidence" value="ECO:0007669"/>
    <property type="project" value="UniProtKB-SubCell"/>
</dbReference>
<keyword evidence="4" id="KW-0732">Signal</keyword>
<evidence type="ECO:0000256" key="4">
    <source>
        <dbReference type="ARBA" id="ARBA00022729"/>
    </source>
</evidence>
<dbReference type="InterPro" id="IPR036249">
    <property type="entry name" value="Thioredoxin-like_sf"/>
</dbReference>
<dbReference type="InterPro" id="IPR004911">
    <property type="entry name" value="Interferon-induced_GILT"/>
</dbReference>
<organism evidence="6 7">
    <name type="scientific">Parnassius mnemosyne</name>
    <name type="common">clouded apollo</name>
    <dbReference type="NCBI Taxonomy" id="213953"/>
    <lineage>
        <taxon>Eukaryota</taxon>
        <taxon>Metazoa</taxon>
        <taxon>Ecdysozoa</taxon>
        <taxon>Arthropoda</taxon>
        <taxon>Hexapoda</taxon>
        <taxon>Insecta</taxon>
        <taxon>Pterygota</taxon>
        <taxon>Neoptera</taxon>
        <taxon>Endopterygota</taxon>
        <taxon>Lepidoptera</taxon>
        <taxon>Glossata</taxon>
        <taxon>Ditrysia</taxon>
        <taxon>Papilionoidea</taxon>
        <taxon>Papilionidae</taxon>
        <taxon>Parnassiinae</taxon>
        <taxon>Parnassini</taxon>
        <taxon>Parnassius</taxon>
        <taxon>Driopa</taxon>
    </lineage>
</organism>
<comment type="subcellular location">
    <subcellularLocation>
        <location evidence="1">Secreted</location>
    </subcellularLocation>
</comment>
<proteinExistence type="inferred from homology"/>
<dbReference type="EMBL" id="CAVLGL010000137">
    <property type="protein sequence ID" value="CAK1601947.1"/>
    <property type="molecule type" value="Genomic_DNA"/>
</dbReference>
<dbReference type="AlphaFoldDB" id="A0AAV1M673"/>
<dbReference type="Gene3D" id="3.40.30.10">
    <property type="entry name" value="Glutaredoxin"/>
    <property type="match status" value="1"/>
</dbReference>
<evidence type="ECO:0000256" key="3">
    <source>
        <dbReference type="ARBA" id="ARBA00022525"/>
    </source>
</evidence>
<protein>
    <recommendedName>
        <fullName evidence="8">Gamma-interferon-inducible lysosomal thiol reductase</fullName>
    </recommendedName>
</protein>
<evidence type="ECO:0000313" key="6">
    <source>
        <dbReference type="EMBL" id="CAK1601947.1"/>
    </source>
</evidence>
<dbReference type="Pfam" id="PF03227">
    <property type="entry name" value="GILT"/>
    <property type="match status" value="1"/>
</dbReference>
<dbReference type="PANTHER" id="PTHR13234:SF8">
    <property type="entry name" value="GAMMA-INTERFERON-INDUCIBLE LYSOSOMAL THIOL REDUCTASE"/>
    <property type="match status" value="1"/>
</dbReference>
<evidence type="ECO:0000256" key="5">
    <source>
        <dbReference type="ARBA" id="ARBA00023180"/>
    </source>
</evidence>
<sequence length="222" mass="25147">MYIISSHYSDENKVITKLLEQDLFALQEQKNVVGNEMVTIQLYYESLCPDSIQFITKVFKPVVEKLAQYLNIQTYPYGNARTFNHNGHYVFQCQHGPEECYGNKLHACAIYSLRNMTRAVLFNSCMMEPRQGRHGSDDDAADACGNAQNVDVSLIKECAKGNKGDLLLKYYGDESTKAHFNSVPYILLNGEINDGNNFMRDVCAAFTNTPPPCQEISMEENQ</sequence>
<dbReference type="PANTHER" id="PTHR13234">
    <property type="entry name" value="GAMMA-INTERFERON INDUCIBLE LYSOSOMAL THIOL REDUCTASE GILT"/>
    <property type="match status" value="1"/>
</dbReference>
<dbReference type="SUPFAM" id="SSF52833">
    <property type="entry name" value="Thioredoxin-like"/>
    <property type="match status" value="1"/>
</dbReference>
<comment type="caution">
    <text evidence="6">The sequence shown here is derived from an EMBL/GenBank/DDBJ whole genome shotgun (WGS) entry which is preliminary data.</text>
</comment>
<keyword evidence="7" id="KW-1185">Reference proteome</keyword>
<dbReference type="GO" id="GO:0016671">
    <property type="term" value="F:oxidoreductase activity, acting on a sulfur group of donors, disulfide as acceptor"/>
    <property type="evidence" value="ECO:0007669"/>
    <property type="project" value="InterPro"/>
</dbReference>
<evidence type="ECO:0000256" key="2">
    <source>
        <dbReference type="ARBA" id="ARBA00005679"/>
    </source>
</evidence>
<keyword evidence="5" id="KW-0325">Glycoprotein</keyword>
<evidence type="ECO:0000313" key="7">
    <source>
        <dbReference type="Proteomes" id="UP001314205"/>
    </source>
</evidence>
<dbReference type="Proteomes" id="UP001314205">
    <property type="component" value="Unassembled WGS sequence"/>
</dbReference>
<name>A0AAV1M673_9NEOP</name>
<reference evidence="6 7" key="1">
    <citation type="submission" date="2023-11" db="EMBL/GenBank/DDBJ databases">
        <authorList>
            <person name="Hedman E."/>
            <person name="Englund M."/>
            <person name="Stromberg M."/>
            <person name="Nyberg Akerstrom W."/>
            <person name="Nylinder S."/>
            <person name="Jareborg N."/>
            <person name="Kallberg Y."/>
            <person name="Kronander E."/>
        </authorList>
    </citation>
    <scope>NUCLEOTIDE SEQUENCE [LARGE SCALE GENOMIC DNA]</scope>
</reference>
<comment type="similarity">
    <text evidence="2">Belongs to the GILT family.</text>
</comment>
<accession>A0AAV1M673</accession>